<comment type="caution">
    <text evidence="7">The sequence shown here is derived from an EMBL/GenBank/DDBJ whole genome shotgun (WGS) entry which is preliminary data.</text>
</comment>
<evidence type="ECO:0000256" key="3">
    <source>
        <dbReference type="ARBA" id="ARBA00022827"/>
    </source>
</evidence>
<gene>
    <name evidence="7" type="ORF">ACFOWE_12255</name>
</gene>
<dbReference type="InterPro" id="IPR050493">
    <property type="entry name" value="FAD-dep_Monooxygenase_BioMet"/>
</dbReference>
<evidence type="ECO:0000256" key="2">
    <source>
        <dbReference type="ARBA" id="ARBA00022630"/>
    </source>
</evidence>
<evidence type="ECO:0000256" key="6">
    <source>
        <dbReference type="SAM" id="MobiDB-lite"/>
    </source>
</evidence>
<name>A0ABV8I510_9ACTN</name>
<sequence length="159" mass="16997">MSGDIALLGDAAHPPLQYMAQGSIMAIEDGWVLAKHVAARRDADGSIDWPGALAAYGAVRPEHCRRVLTTARAWGELWHLDGVARLRHNAILRARDTHDHSSTGWIYGPTALTPEEEPPMFTPIPLDSADVPQVLHGVDGGRAGRPNSAGAAGTRRSSL</sequence>
<dbReference type="InterPro" id="IPR036188">
    <property type="entry name" value="FAD/NAD-bd_sf"/>
</dbReference>
<dbReference type="Gene3D" id="3.50.50.60">
    <property type="entry name" value="FAD/NAD(P)-binding domain"/>
    <property type="match status" value="1"/>
</dbReference>
<keyword evidence="4" id="KW-0560">Oxidoreductase</keyword>
<reference evidence="8" key="1">
    <citation type="journal article" date="2019" name="Int. J. Syst. Evol. Microbiol.">
        <title>The Global Catalogue of Microorganisms (GCM) 10K type strain sequencing project: providing services to taxonomists for standard genome sequencing and annotation.</title>
        <authorList>
            <consortium name="The Broad Institute Genomics Platform"/>
            <consortium name="The Broad Institute Genome Sequencing Center for Infectious Disease"/>
            <person name="Wu L."/>
            <person name="Ma J."/>
        </authorList>
    </citation>
    <scope>NUCLEOTIDE SEQUENCE [LARGE SCALE GENOMIC DNA]</scope>
    <source>
        <strain evidence="8">TBRC 4489</strain>
    </source>
</reference>
<evidence type="ECO:0000313" key="8">
    <source>
        <dbReference type="Proteomes" id="UP001595850"/>
    </source>
</evidence>
<keyword evidence="8" id="KW-1185">Reference proteome</keyword>
<protein>
    <submittedName>
        <fullName evidence="7">Uncharacterized protein</fullName>
    </submittedName>
</protein>
<proteinExistence type="predicted"/>
<keyword evidence="5" id="KW-0503">Monooxygenase</keyword>
<keyword evidence="2" id="KW-0285">Flavoprotein</keyword>
<evidence type="ECO:0000313" key="7">
    <source>
        <dbReference type="EMBL" id="MFC4059074.1"/>
    </source>
</evidence>
<dbReference type="PANTHER" id="PTHR13789">
    <property type="entry name" value="MONOOXYGENASE"/>
    <property type="match status" value="1"/>
</dbReference>
<evidence type="ECO:0000256" key="5">
    <source>
        <dbReference type="ARBA" id="ARBA00023033"/>
    </source>
</evidence>
<dbReference type="Proteomes" id="UP001595850">
    <property type="component" value="Unassembled WGS sequence"/>
</dbReference>
<accession>A0ABV8I510</accession>
<feature type="region of interest" description="Disordered" evidence="6">
    <location>
        <begin position="136"/>
        <end position="159"/>
    </location>
</feature>
<dbReference type="RefSeq" id="WP_377287391.1">
    <property type="nucleotide sequence ID" value="NZ_JBHSBM010000016.1"/>
</dbReference>
<dbReference type="PANTHER" id="PTHR13789:SF318">
    <property type="entry name" value="GERANYLGERANYL DIPHOSPHATE REDUCTASE"/>
    <property type="match status" value="1"/>
</dbReference>
<dbReference type="EMBL" id="JBHSBM010000016">
    <property type="protein sequence ID" value="MFC4059074.1"/>
    <property type="molecule type" value="Genomic_DNA"/>
</dbReference>
<keyword evidence="3" id="KW-0274">FAD</keyword>
<evidence type="ECO:0000256" key="1">
    <source>
        <dbReference type="ARBA" id="ARBA00001974"/>
    </source>
</evidence>
<evidence type="ECO:0000256" key="4">
    <source>
        <dbReference type="ARBA" id="ARBA00023002"/>
    </source>
</evidence>
<dbReference type="SUPFAM" id="SSF51905">
    <property type="entry name" value="FAD/NAD(P)-binding domain"/>
    <property type="match status" value="1"/>
</dbReference>
<comment type="cofactor">
    <cofactor evidence="1">
        <name>FAD</name>
        <dbReference type="ChEBI" id="CHEBI:57692"/>
    </cofactor>
</comment>
<organism evidence="7 8">
    <name type="scientific">Planomonospora corallina</name>
    <dbReference type="NCBI Taxonomy" id="1806052"/>
    <lineage>
        <taxon>Bacteria</taxon>
        <taxon>Bacillati</taxon>
        <taxon>Actinomycetota</taxon>
        <taxon>Actinomycetes</taxon>
        <taxon>Streptosporangiales</taxon>
        <taxon>Streptosporangiaceae</taxon>
        <taxon>Planomonospora</taxon>
    </lineage>
</organism>